<accession>A0AAX2A5Y5</accession>
<evidence type="ECO:0000256" key="5">
    <source>
        <dbReference type="ARBA" id="ARBA00023244"/>
    </source>
</evidence>
<comment type="catalytic activity">
    <reaction evidence="6">
        <text>precorrin-2 + NAD(+) = sirohydrochlorin + NADH + 2 H(+)</text>
        <dbReference type="Rhea" id="RHEA:15613"/>
        <dbReference type="ChEBI" id="CHEBI:15378"/>
        <dbReference type="ChEBI" id="CHEBI:57540"/>
        <dbReference type="ChEBI" id="CHEBI:57945"/>
        <dbReference type="ChEBI" id="CHEBI:58351"/>
        <dbReference type="ChEBI" id="CHEBI:58827"/>
        <dbReference type="EC" id="1.3.1.76"/>
    </reaction>
</comment>
<name>A0AAX2A5Y5_9BACT</name>
<dbReference type="InterPro" id="IPR006367">
    <property type="entry name" value="Sirohaem_synthase_N"/>
</dbReference>
<dbReference type="InterPro" id="IPR028281">
    <property type="entry name" value="Sirohaem_synthase_central"/>
</dbReference>
<dbReference type="GO" id="GO:0043115">
    <property type="term" value="F:precorrin-2 dehydrogenase activity"/>
    <property type="evidence" value="ECO:0007669"/>
    <property type="project" value="UniProtKB-EC"/>
</dbReference>
<keyword evidence="5" id="KW-0627">Porphyrin biosynthesis</keyword>
<reference evidence="8 10" key="2">
    <citation type="submission" date="2018-07" db="EMBL/GenBank/DDBJ databases">
        <title>Complete genome of the Arcobacter bivalviorum type strain LMG 26154.</title>
        <authorList>
            <person name="Miller W.G."/>
            <person name="Yee E."/>
            <person name="Bono J.L."/>
        </authorList>
    </citation>
    <scope>NUCLEOTIDE SEQUENCE [LARGE SCALE GENOMIC DNA]</scope>
    <source>
        <strain evidence="8 10">LMG 26154</strain>
    </source>
</reference>
<dbReference type="InterPro" id="IPR036291">
    <property type="entry name" value="NAD(P)-bd_dom_sf"/>
</dbReference>
<keyword evidence="4" id="KW-0520">NAD</keyword>
<dbReference type="Gene3D" id="3.40.50.720">
    <property type="entry name" value="NAD(P)-binding Rossmann-like Domain"/>
    <property type="match status" value="1"/>
</dbReference>
<gene>
    <name evidence="8" type="ORF">ABIV_0418</name>
    <name evidence="9" type="ORF">CRV05_10630</name>
</gene>
<dbReference type="EMBL" id="PDKM01000006">
    <property type="protein sequence ID" value="RXK09375.1"/>
    <property type="molecule type" value="Genomic_DNA"/>
</dbReference>
<dbReference type="EC" id="1.3.1.76" evidence="2"/>
<dbReference type="PANTHER" id="PTHR35330">
    <property type="entry name" value="SIROHEME BIOSYNTHESIS PROTEIN MET8"/>
    <property type="match status" value="1"/>
</dbReference>
<sequence length="191" mass="21851">MAYFPAFIKLKDKKVLIIGGGTIAYEKLMHLLEFTSDITLLSKEYSRDISNLIAVTSLNYIQKEYAHTDIKGFDIIIAAIDDISLQEKIYIESRSHNCLCNCVDLPNCCDFIFPAYLKKGDLTVAISTAGTSPAFAKQLRIYLEKIIPNSVSGFLKNMKEYRDTLPKGEERMQFLDKKAKEYISKWRKNEI</sequence>
<dbReference type="EMBL" id="CP031217">
    <property type="protein sequence ID" value="AXH11439.1"/>
    <property type="molecule type" value="Genomic_DNA"/>
</dbReference>
<dbReference type="Proteomes" id="UP000253850">
    <property type="component" value="Chromosome"/>
</dbReference>
<dbReference type="Pfam" id="PF13241">
    <property type="entry name" value="NAD_binding_7"/>
    <property type="match status" value="1"/>
</dbReference>
<dbReference type="GO" id="GO:0004325">
    <property type="term" value="F:ferrochelatase activity"/>
    <property type="evidence" value="ECO:0007669"/>
    <property type="project" value="InterPro"/>
</dbReference>
<evidence type="ECO:0000259" key="7">
    <source>
        <dbReference type="Pfam" id="PF14824"/>
    </source>
</evidence>
<evidence type="ECO:0000256" key="6">
    <source>
        <dbReference type="ARBA" id="ARBA00047561"/>
    </source>
</evidence>
<dbReference type="SUPFAM" id="SSF75615">
    <property type="entry name" value="Siroheme synthase middle domains-like"/>
    <property type="match status" value="1"/>
</dbReference>
<proteinExistence type="predicted"/>
<keyword evidence="11" id="KW-1185">Reference proteome</keyword>
<comment type="pathway">
    <text evidence="1">Porphyrin-containing compound metabolism; siroheme biosynthesis; sirohydrochlorin from precorrin-2: step 1/1.</text>
</comment>
<evidence type="ECO:0000313" key="11">
    <source>
        <dbReference type="Proteomes" id="UP000289193"/>
    </source>
</evidence>
<reference evidence="9 11" key="1">
    <citation type="submission" date="2017-10" db="EMBL/GenBank/DDBJ databases">
        <title>Genomics of the genus Arcobacter.</title>
        <authorList>
            <person name="Perez-Cataluna A."/>
            <person name="Figueras M.J."/>
        </authorList>
    </citation>
    <scope>NUCLEOTIDE SEQUENCE [LARGE SCALE GENOMIC DNA]</scope>
    <source>
        <strain evidence="9 11">CECT 7835</strain>
    </source>
</reference>
<dbReference type="RefSeq" id="WP_114838316.1">
    <property type="nucleotide sequence ID" value="NZ_CP031217.1"/>
</dbReference>
<dbReference type="NCBIfam" id="TIGR01470">
    <property type="entry name" value="cysG_Nterm"/>
    <property type="match status" value="1"/>
</dbReference>
<dbReference type="Gene3D" id="3.30.160.110">
    <property type="entry name" value="Siroheme synthase, domain 2"/>
    <property type="match status" value="1"/>
</dbReference>
<dbReference type="Proteomes" id="UP000289193">
    <property type="component" value="Unassembled WGS sequence"/>
</dbReference>
<dbReference type="SUPFAM" id="SSF51735">
    <property type="entry name" value="NAD(P)-binding Rossmann-fold domains"/>
    <property type="match status" value="1"/>
</dbReference>
<evidence type="ECO:0000256" key="2">
    <source>
        <dbReference type="ARBA" id="ARBA00012400"/>
    </source>
</evidence>
<evidence type="ECO:0000256" key="1">
    <source>
        <dbReference type="ARBA" id="ARBA00005010"/>
    </source>
</evidence>
<evidence type="ECO:0000313" key="10">
    <source>
        <dbReference type="Proteomes" id="UP000253850"/>
    </source>
</evidence>
<keyword evidence="3" id="KW-0560">Oxidoreductase</keyword>
<evidence type="ECO:0000313" key="9">
    <source>
        <dbReference type="EMBL" id="RXK09375.1"/>
    </source>
</evidence>
<protein>
    <recommendedName>
        <fullName evidence="2">precorrin-2 dehydrogenase</fullName>
        <ecNumber evidence="2">1.3.1.76</ecNumber>
    </recommendedName>
</protein>
<feature type="domain" description="Siroheme synthase central" evidence="7">
    <location>
        <begin position="120"/>
        <end position="140"/>
    </location>
</feature>
<dbReference type="GO" id="GO:0019354">
    <property type="term" value="P:siroheme biosynthetic process"/>
    <property type="evidence" value="ECO:0007669"/>
    <property type="project" value="InterPro"/>
</dbReference>
<organism evidence="9 11">
    <name type="scientific">Halarcobacter bivalviorum</name>
    <dbReference type="NCBI Taxonomy" id="663364"/>
    <lineage>
        <taxon>Bacteria</taxon>
        <taxon>Pseudomonadati</taxon>
        <taxon>Campylobacterota</taxon>
        <taxon>Epsilonproteobacteria</taxon>
        <taxon>Campylobacterales</taxon>
        <taxon>Arcobacteraceae</taxon>
        <taxon>Halarcobacter</taxon>
    </lineage>
</organism>
<dbReference type="KEGG" id="hbv:ABIV_0418"/>
<evidence type="ECO:0000313" key="8">
    <source>
        <dbReference type="EMBL" id="AXH11439.1"/>
    </source>
</evidence>
<evidence type="ECO:0000256" key="3">
    <source>
        <dbReference type="ARBA" id="ARBA00023002"/>
    </source>
</evidence>
<dbReference type="Pfam" id="PF14824">
    <property type="entry name" value="Sirohm_synth_M"/>
    <property type="match status" value="1"/>
</dbReference>
<dbReference type="InterPro" id="IPR028161">
    <property type="entry name" value="Met8-like"/>
</dbReference>
<evidence type="ECO:0000256" key="4">
    <source>
        <dbReference type="ARBA" id="ARBA00023027"/>
    </source>
</evidence>
<dbReference type="AlphaFoldDB" id="A0AAX2A5Y5"/>
<dbReference type="PANTHER" id="PTHR35330:SF1">
    <property type="entry name" value="SIROHEME BIOSYNTHESIS PROTEIN MET8"/>
    <property type="match status" value="1"/>
</dbReference>